<keyword evidence="2" id="KW-1185">Reference proteome</keyword>
<organism evidence="1 2">
    <name type="scientific">Araneus ventricosus</name>
    <name type="common">Orbweaver spider</name>
    <name type="synonym">Epeira ventricosa</name>
    <dbReference type="NCBI Taxonomy" id="182803"/>
    <lineage>
        <taxon>Eukaryota</taxon>
        <taxon>Metazoa</taxon>
        <taxon>Ecdysozoa</taxon>
        <taxon>Arthropoda</taxon>
        <taxon>Chelicerata</taxon>
        <taxon>Arachnida</taxon>
        <taxon>Araneae</taxon>
        <taxon>Araneomorphae</taxon>
        <taxon>Entelegynae</taxon>
        <taxon>Araneoidea</taxon>
        <taxon>Araneidae</taxon>
        <taxon>Araneus</taxon>
    </lineage>
</organism>
<gene>
    <name evidence="1" type="ORF">AVEN_100006_1</name>
</gene>
<evidence type="ECO:0000313" key="2">
    <source>
        <dbReference type="Proteomes" id="UP000499080"/>
    </source>
</evidence>
<protein>
    <submittedName>
        <fullName evidence="1">Uncharacterized protein</fullName>
    </submittedName>
</protein>
<proteinExistence type="predicted"/>
<accession>A0A4Y2WDR5</accession>
<dbReference type="AlphaFoldDB" id="A0A4Y2WDR5"/>
<reference evidence="1 2" key="1">
    <citation type="journal article" date="2019" name="Sci. Rep.">
        <title>Orb-weaving spider Araneus ventricosus genome elucidates the spidroin gene catalogue.</title>
        <authorList>
            <person name="Kono N."/>
            <person name="Nakamura H."/>
            <person name="Ohtoshi R."/>
            <person name="Moran D.A.P."/>
            <person name="Shinohara A."/>
            <person name="Yoshida Y."/>
            <person name="Fujiwara M."/>
            <person name="Mori M."/>
            <person name="Tomita M."/>
            <person name="Arakawa K."/>
        </authorList>
    </citation>
    <scope>NUCLEOTIDE SEQUENCE [LARGE SCALE GENOMIC DNA]</scope>
</reference>
<sequence length="96" mass="10294">MKLVPIVQEVFAKINVVAVGPLPITSSVKKYLITAMCLASKYTDDVAVSDFTSMSVVDALGASTDAFGDFQSHGVSEGNSTRSRNFLHEGINDRIL</sequence>
<evidence type="ECO:0000313" key="1">
    <source>
        <dbReference type="EMBL" id="GBO35823.1"/>
    </source>
</evidence>
<dbReference type="OrthoDB" id="6435711at2759"/>
<comment type="caution">
    <text evidence="1">The sequence shown here is derived from an EMBL/GenBank/DDBJ whole genome shotgun (WGS) entry which is preliminary data.</text>
</comment>
<dbReference type="EMBL" id="BGPR01059877">
    <property type="protein sequence ID" value="GBO35823.1"/>
    <property type="molecule type" value="Genomic_DNA"/>
</dbReference>
<name>A0A4Y2WDR5_ARAVE</name>
<dbReference type="Proteomes" id="UP000499080">
    <property type="component" value="Unassembled WGS sequence"/>
</dbReference>